<keyword evidence="2" id="KW-0863">Zinc-finger</keyword>
<comment type="caution">
    <text evidence="6">The sequence shown here is derived from an EMBL/GenBank/DDBJ whole genome shotgun (WGS) entry which is preliminary data.</text>
</comment>
<keyword evidence="4" id="KW-0539">Nucleus</keyword>
<evidence type="ECO:0000256" key="4">
    <source>
        <dbReference type="ARBA" id="ARBA00023242"/>
    </source>
</evidence>
<dbReference type="EMBL" id="JBFOLK010000007">
    <property type="protein sequence ID" value="KAL2498063.1"/>
    <property type="molecule type" value="Genomic_DNA"/>
</dbReference>
<dbReference type="SUPFAM" id="SSF57667">
    <property type="entry name" value="beta-beta-alpha zinc fingers"/>
    <property type="match status" value="1"/>
</dbReference>
<proteinExistence type="predicted"/>
<dbReference type="AlphaFoldDB" id="A0ABD1SBC4"/>
<sequence>MGKGGVTLPTTHITLHYGGETQRHHQTWPPIRTDAVTKPIDLVMLNRLKESFCQIKGEVEAAAVVHSYEDSVPHGFHKTRLTALNVRPMGLFYLMSLVPDVYPQPPRSCSGYFPMWENYPIFQTKPKKEDNIGLADAIMMSIHSTGRIDLQRKLFCSMQLAGYYCSVCECVVKDSANYLDHINGKKHQRALGMSMRSERATLEQLFPLCASPAAV</sequence>
<accession>A0ABD1SBC4</accession>
<keyword evidence="3" id="KW-0862">Zinc</keyword>
<dbReference type="PANTHER" id="PTHR45986">
    <property type="entry name" value="ZINC FINGER MATRIN-TYPE PROTEIN 2"/>
    <property type="match status" value="1"/>
</dbReference>
<gene>
    <name evidence="6" type="ORF">Adt_23613</name>
</gene>
<evidence type="ECO:0000256" key="1">
    <source>
        <dbReference type="ARBA" id="ARBA00022723"/>
    </source>
</evidence>
<name>A0ABD1SBC4_9LAMI</name>
<dbReference type="SMART" id="SM00451">
    <property type="entry name" value="ZnF_U1"/>
    <property type="match status" value="1"/>
</dbReference>
<keyword evidence="1" id="KW-0479">Metal-binding</keyword>
<dbReference type="Pfam" id="PF12874">
    <property type="entry name" value="zf-met"/>
    <property type="match status" value="1"/>
</dbReference>
<dbReference type="PANTHER" id="PTHR45986:SF1">
    <property type="entry name" value="ZINC FINGER MATRIN-TYPE PROTEIN 2"/>
    <property type="match status" value="1"/>
</dbReference>
<dbReference type="InterPro" id="IPR036236">
    <property type="entry name" value="Znf_C2H2_sf"/>
</dbReference>
<evidence type="ECO:0000259" key="5">
    <source>
        <dbReference type="SMART" id="SM00451"/>
    </source>
</evidence>
<organism evidence="6 7">
    <name type="scientific">Abeliophyllum distichum</name>
    <dbReference type="NCBI Taxonomy" id="126358"/>
    <lineage>
        <taxon>Eukaryota</taxon>
        <taxon>Viridiplantae</taxon>
        <taxon>Streptophyta</taxon>
        <taxon>Embryophyta</taxon>
        <taxon>Tracheophyta</taxon>
        <taxon>Spermatophyta</taxon>
        <taxon>Magnoliopsida</taxon>
        <taxon>eudicotyledons</taxon>
        <taxon>Gunneridae</taxon>
        <taxon>Pentapetalae</taxon>
        <taxon>asterids</taxon>
        <taxon>lamiids</taxon>
        <taxon>Lamiales</taxon>
        <taxon>Oleaceae</taxon>
        <taxon>Forsythieae</taxon>
        <taxon>Abeliophyllum</taxon>
    </lineage>
</organism>
<keyword evidence="7" id="KW-1185">Reference proteome</keyword>
<dbReference type="Proteomes" id="UP001604336">
    <property type="component" value="Unassembled WGS sequence"/>
</dbReference>
<feature type="domain" description="U1-type" evidence="5">
    <location>
        <begin position="160"/>
        <end position="194"/>
    </location>
</feature>
<reference evidence="7" key="1">
    <citation type="submission" date="2024-07" db="EMBL/GenBank/DDBJ databases">
        <title>Two chromosome-level genome assemblies of Korean endemic species Abeliophyllum distichum and Forsythia ovata (Oleaceae).</title>
        <authorList>
            <person name="Jang H."/>
        </authorList>
    </citation>
    <scope>NUCLEOTIDE SEQUENCE [LARGE SCALE GENOMIC DNA]</scope>
</reference>
<dbReference type="GO" id="GO:0008270">
    <property type="term" value="F:zinc ion binding"/>
    <property type="evidence" value="ECO:0007669"/>
    <property type="project" value="UniProtKB-KW"/>
</dbReference>
<dbReference type="FunFam" id="3.30.160.60:FF:000491">
    <property type="entry name" value="zinc finger matrin-type protein 2-like"/>
    <property type="match status" value="1"/>
</dbReference>
<evidence type="ECO:0000313" key="7">
    <source>
        <dbReference type="Proteomes" id="UP001604336"/>
    </source>
</evidence>
<protein>
    <submittedName>
        <fullName evidence="6">Actin-related protein 9</fullName>
    </submittedName>
</protein>
<dbReference type="InterPro" id="IPR003604">
    <property type="entry name" value="Matrin/U1-like-C_Znf_C2H2"/>
</dbReference>
<evidence type="ECO:0000256" key="2">
    <source>
        <dbReference type="ARBA" id="ARBA00022771"/>
    </source>
</evidence>
<evidence type="ECO:0000256" key="3">
    <source>
        <dbReference type="ARBA" id="ARBA00022833"/>
    </source>
</evidence>
<dbReference type="InterPro" id="IPR040107">
    <property type="entry name" value="Snu23"/>
</dbReference>
<evidence type="ECO:0000313" key="6">
    <source>
        <dbReference type="EMBL" id="KAL2498063.1"/>
    </source>
</evidence>
<dbReference type="InterPro" id="IPR013087">
    <property type="entry name" value="Znf_C2H2_type"/>
</dbReference>
<dbReference type="Gene3D" id="3.30.160.60">
    <property type="entry name" value="Classic Zinc Finger"/>
    <property type="match status" value="1"/>
</dbReference>